<dbReference type="GO" id="GO:0005829">
    <property type="term" value="C:cytosol"/>
    <property type="evidence" value="ECO:0007669"/>
    <property type="project" value="TreeGrafter"/>
</dbReference>
<accession>A0A2T4U9J8</accession>
<gene>
    <name evidence="7" type="primary">mtlD</name>
    <name evidence="10" type="ORF">C6Y45_02980</name>
</gene>
<dbReference type="OrthoDB" id="271711at2"/>
<evidence type="ECO:0000256" key="3">
    <source>
        <dbReference type="ARBA" id="ARBA00016219"/>
    </source>
</evidence>
<dbReference type="NCBIfam" id="NF002649">
    <property type="entry name" value="PRK02318.2-1"/>
    <property type="match status" value="1"/>
</dbReference>
<comment type="catalytic activity">
    <reaction evidence="6 7">
        <text>D-mannitol 1-phosphate + NAD(+) = beta-D-fructose 6-phosphate + NADH + H(+)</text>
        <dbReference type="Rhea" id="RHEA:19661"/>
        <dbReference type="ChEBI" id="CHEBI:15378"/>
        <dbReference type="ChEBI" id="CHEBI:57540"/>
        <dbReference type="ChEBI" id="CHEBI:57634"/>
        <dbReference type="ChEBI" id="CHEBI:57945"/>
        <dbReference type="ChEBI" id="CHEBI:61381"/>
        <dbReference type="EC" id="1.1.1.17"/>
    </reaction>
</comment>
<evidence type="ECO:0000256" key="4">
    <source>
        <dbReference type="ARBA" id="ARBA00023002"/>
    </source>
</evidence>
<evidence type="ECO:0000259" key="9">
    <source>
        <dbReference type="Pfam" id="PF08125"/>
    </source>
</evidence>
<dbReference type="SUPFAM" id="SSF51735">
    <property type="entry name" value="NAD(P)-binding Rossmann-fold domains"/>
    <property type="match status" value="1"/>
</dbReference>
<reference evidence="10 11" key="1">
    <citation type="submission" date="2018-03" db="EMBL/GenBank/DDBJ databases">
        <title>Alkalicoccus saliphilus sp. nov., isolated from a mineral pool.</title>
        <authorList>
            <person name="Zhao B."/>
        </authorList>
    </citation>
    <scope>NUCLEOTIDE SEQUENCE [LARGE SCALE GENOMIC DNA]</scope>
    <source>
        <strain evidence="10 11">6AG</strain>
    </source>
</reference>
<dbReference type="InterPro" id="IPR013131">
    <property type="entry name" value="Mannitol_DH_N"/>
</dbReference>
<dbReference type="PROSITE" id="PS00974">
    <property type="entry name" value="MANNITOL_DHGENASE"/>
    <property type="match status" value="1"/>
</dbReference>
<dbReference type="InterPro" id="IPR013118">
    <property type="entry name" value="Mannitol_DH_C"/>
</dbReference>
<dbReference type="NCBIfam" id="NF002652">
    <property type="entry name" value="PRK02318.2-5"/>
    <property type="match status" value="1"/>
</dbReference>
<dbReference type="EMBL" id="PZJJ01000003">
    <property type="protein sequence ID" value="PTL40074.1"/>
    <property type="molecule type" value="Genomic_DNA"/>
</dbReference>
<sequence>MKAVHFGAGNIGRGFIGQLLFHSGFELIFADVNKDIIDLLKRSGSYHIHYAEEPQRSEEISGYTGLHSLEEKEALEKELADADIITTAVGAPVLKHIAPAIAEGLRRRLNSKKPAAVIACENAVNGTDQLKSHIEAFFSEDEWKTITSFVSFPNAAVDRIVPVQSLENPLDVLVEPFYEWTIDRTGFVGDIPAIKEAHYVDNLDAYIERKLFTVNTGHAAAAYYGYEKGYKTVQEAMADEKIRIDLKQVLQETGDLLIEKYGFDVQEHEAYIDTTLSRFQNPMLTDQITRVARQPLKKLGAGERLISPALQLLSQGKEAPGLTGVIASALRYDEDSDEEAVQLQKLLHKHPIKEALHQITGLPANHLLHQKIAAVFSS</sequence>
<dbReference type="NCBIfam" id="NF002646">
    <property type="entry name" value="PRK02318.1-2"/>
    <property type="match status" value="1"/>
</dbReference>
<evidence type="ECO:0000313" key="11">
    <source>
        <dbReference type="Proteomes" id="UP000240509"/>
    </source>
</evidence>
<dbReference type="Gene3D" id="1.10.1040.10">
    <property type="entry name" value="N-(1-d-carboxylethyl)-l-norvaline Dehydrogenase, domain 2"/>
    <property type="match status" value="1"/>
</dbReference>
<dbReference type="PANTHER" id="PTHR30524:SF0">
    <property type="entry name" value="ALTRONATE OXIDOREDUCTASE-RELATED"/>
    <property type="match status" value="1"/>
</dbReference>
<dbReference type="GO" id="GO:0008926">
    <property type="term" value="F:mannitol-1-phosphate 5-dehydrogenase activity"/>
    <property type="evidence" value="ECO:0007669"/>
    <property type="project" value="UniProtKB-UniRule"/>
</dbReference>
<dbReference type="GO" id="GO:0019592">
    <property type="term" value="P:mannitol catabolic process"/>
    <property type="evidence" value="ECO:0007669"/>
    <property type="project" value="TreeGrafter"/>
</dbReference>
<organism evidence="10 11">
    <name type="scientific">Alkalicoccus saliphilus</name>
    <dbReference type="NCBI Taxonomy" id="200989"/>
    <lineage>
        <taxon>Bacteria</taxon>
        <taxon>Bacillati</taxon>
        <taxon>Bacillota</taxon>
        <taxon>Bacilli</taxon>
        <taxon>Bacillales</taxon>
        <taxon>Bacillaceae</taxon>
        <taxon>Alkalicoccus</taxon>
    </lineage>
</organism>
<dbReference type="PANTHER" id="PTHR30524">
    <property type="entry name" value="MANNITOL-1-PHOSPHATE 5-DEHYDROGENASE"/>
    <property type="match status" value="1"/>
</dbReference>
<evidence type="ECO:0000256" key="5">
    <source>
        <dbReference type="ARBA" id="ARBA00023027"/>
    </source>
</evidence>
<dbReference type="Proteomes" id="UP000240509">
    <property type="component" value="Unassembled WGS sequence"/>
</dbReference>
<feature type="binding site" evidence="7">
    <location>
        <begin position="3"/>
        <end position="14"/>
    </location>
    <ligand>
        <name>NAD(+)</name>
        <dbReference type="ChEBI" id="CHEBI:57540"/>
    </ligand>
</feature>
<evidence type="ECO:0000256" key="6">
    <source>
        <dbReference type="ARBA" id="ARBA00048615"/>
    </source>
</evidence>
<dbReference type="InterPro" id="IPR023027">
    <property type="entry name" value="Mannitol_DH_CS"/>
</dbReference>
<keyword evidence="5 7" id="KW-0520">NAD</keyword>
<feature type="domain" description="Mannitol dehydrogenase C-terminal" evidence="9">
    <location>
        <begin position="202"/>
        <end position="374"/>
    </location>
</feature>
<keyword evidence="11" id="KW-1185">Reference proteome</keyword>
<name>A0A2T4U9J8_9BACI</name>
<proteinExistence type="inferred from homology"/>
<dbReference type="InterPro" id="IPR000669">
    <property type="entry name" value="Mannitol_DH"/>
</dbReference>
<dbReference type="PRINTS" id="PR00084">
    <property type="entry name" value="MTLDHDRGNASE"/>
</dbReference>
<evidence type="ECO:0000313" key="10">
    <source>
        <dbReference type="EMBL" id="PTL40074.1"/>
    </source>
</evidence>
<feature type="domain" description="Mannitol dehydrogenase N-terminal" evidence="8">
    <location>
        <begin position="1"/>
        <end position="195"/>
    </location>
</feature>
<evidence type="ECO:0000259" key="8">
    <source>
        <dbReference type="Pfam" id="PF01232"/>
    </source>
</evidence>
<comment type="caution">
    <text evidence="10">The sequence shown here is derived from an EMBL/GenBank/DDBJ whole genome shotgun (WGS) entry which is preliminary data.</text>
</comment>
<evidence type="ECO:0000256" key="7">
    <source>
        <dbReference type="HAMAP-Rule" id="MF_00196"/>
    </source>
</evidence>
<dbReference type="InterPro" id="IPR036291">
    <property type="entry name" value="NAD(P)-bd_dom_sf"/>
</dbReference>
<dbReference type="HAMAP" id="MF_00196">
    <property type="entry name" value="Mannitol_dehydrog"/>
    <property type="match status" value="1"/>
</dbReference>
<dbReference type="Gene3D" id="3.40.50.720">
    <property type="entry name" value="NAD(P)-binding Rossmann-like Domain"/>
    <property type="match status" value="1"/>
</dbReference>
<dbReference type="InterPro" id="IPR013328">
    <property type="entry name" value="6PGD_dom2"/>
</dbReference>
<dbReference type="Pfam" id="PF01232">
    <property type="entry name" value="Mannitol_dh"/>
    <property type="match status" value="1"/>
</dbReference>
<comment type="similarity">
    <text evidence="1 7">Belongs to the mannitol dehydrogenase family.</text>
</comment>
<dbReference type="AlphaFoldDB" id="A0A2T4U9J8"/>
<dbReference type="Pfam" id="PF08125">
    <property type="entry name" value="Mannitol_dh_C"/>
    <property type="match status" value="1"/>
</dbReference>
<dbReference type="SUPFAM" id="SSF48179">
    <property type="entry name" value="6-phosphogluconate dehydrogenase C-terminal domain-like"/>
    <property type="match status" value="1"/>
</dbReference>
<dbReference type="InterPro" id="IPR008927">
    <property type="entry name" value="6-PGluconate_DH-like_C_sf"/>
</dbReference>
<dbReference type="NCBIfam" id="NF002647">
    <property type="entry name" value="PRK02318.1-3"/>
    <property type="match status" value="1"/>
</dbReference>
<keyword evidence="4 7" id="KW-0560">Oxidoreductase</keyword>
<evidence type="ECO:0000256" key="2">
    <source>
        <dbReference type="ARBA" id="ARBA00012939"/>
    </source>
</evidence>
<protein>
    <recommendedName>
        <fullName evidence="3 7">Mannitol-1-phosphate 5-dehydrogenase</fullName>
        <ecNumber evidence="2 7">1.1.1.17</ecNumber>
    </recommendedName>
</protein>
<evidence type="ECO:0000256" key="1">
    <source>
        <dbReference type="ARBA" id="ARBA00006541"/>
    </source>
</evidence>
<dbReference type="InterPro" id="IPR023028">
    <property type="entry name" value="Mannitol_1_phos_5_DH"/>
</dbReference>
<dbReference type="EC" id="1.1.1.17" evidence="2 7"/>